<protein>
    <recommendedName>
        <fullName evidence="5">SPOR domain-containing protein</fullName>
    </recommendedName>
</protein>
<dbReference type="RefSeq" id="WP_136933244.1">
    <property type="nucleotide sequence ID" value="NZ_SSMQ01000045.1"/>
</dbReference>
<feature type="region of interest" description="Disordered" evidence="1">
    <location>
        <begin position="45"/>
        <end position="66"/>
    </location>
</feature>
<gene>
    <name evidence="3" type="ORF">E8A74_33855</name>
</gene>
<name>A0A4U1J110_9BACT</name>
<reference evidence="3 4" key="1">
    <citation type="submission" date="2019-04" db="EMBL/GenBank/DDBJ databases">
        <authorList>
            <person name="Li Y."/>
            <person name="Wang J."/>
        </authorList>
    </citation>
    <scope>NUCLEOTIDE SEQUENCE [LARGE SCALE GENOMIC DNA]</scope>
    <source>
        <strain evidence="3 4">DSM 14668</strain>
    </source>
</reference>
<evidence type="ECO:0000256" key="1">
    <source>
        <dbReference type="SAM" id="MobiDB-lite"/>
    </source>
</evidence>
<comment type="caution">
    <text evidence="3">The sequence shown here is derived from an EMBL/GenBank/DDBJ whole genome shotgun (WGS) entry which is preliminary data.</text>
</comment>
<evidence type="ECO:0000313" key="4">
    <source>
        <dbReference type="Proteomes" id="UP000309215"/>
    </source>
</evidence>
<organism evidence="3 4">
    <name type="scientific">Polyangium fumosum</name>
    <dbReference type="NCBI Taxonomy" id="889272"/>
    <lineage>
        <taxon>Bacteria</taxon>
        <taxon>Pseudomonadati</taxon>
        <taxon>Myxococcota</taxon>
        <taxon>Polyangia</taxon>
        <taxon>Polyangiales</taxon>
        <taxon>Polyangiaceae</taxon>
        <taxon>Polyangium</taxon>
    </lineage>
</organism>
<feature type="signal peptide" evidence="2">
    <location>
        <begin position="1"/>
        <end position="21"/>
    </location>
</feature>
<dbReference type="PROSITE" id="PS51257">
    <property type="entry name" value="PROKAR_LIPOPROTEIN"/>
    <property type="match status" value="1"/>
</dbReference>
<proteinExistence type="predicted"/>
<dbReference type="OrthoDB" id="5764172at2"/>
<dbReference type="AlphaFoldDB" id="A0A4U1J110"/>
<keyword evidence="2" id="KW-0732">Signal</keyword>
<keyword evidence="4" id="KW-1185">Reference proteome</keyword>
<sequence length="193" mass="20597">MVSRYATLLVLSLAACSKSPAEPDPPPSAGPQTATVAPLAWATPAAWTVQDPPKNGPKKAAYKTTKAGDDKEEADIEVFFFGTGAAGDPEKRFKEWFGQFDGDVGAQAKRESFDVGALKVETVEVAGTYKIALGPPVGPKKRAAMQMVKENFRLVGAAVKTPDRGTWFFKMSGPSDSVQAARDAFRTMLQSAK</sequence>
<evidence type="ECO:0000313" key="3">
    <source>
        <dbReference type="EMBL" id="TKD00691.1"/>
    </source>
</evidence>
<evidence type="ECO:0008006" key="5">
    <source>
        <dbReference type="Google" id="ProtNLM"/>
    </source>
</evidence>
<feature type="chain" id="PRO_5020197069" description="SPOR domain-containing protein" evidence="2">
    <location>
        <begin position="22"/>
        <end position="193"/>
    </location>
</feature>
<accession>A0A4U1J110</accession>
<evidence type="ECO:0000256" key="2">
    <source>
        <dbReference type="SAM" id="SignalP"/>
    </source>
</evidence>
<dbReference type="EMBL" id="SSMQ01000045">
    <property type="protein sequence ID" value="TKD00691.1"/>
    <property type="molecule type" value="Genomic_DNA"/>
</dbReference>
<dbReference type="Proteomes" id="UP000309215">
    <property type="component" value="Unassembled WGS sequence"/>
</dbReference>